<dbReference type="RefSeq" id="WP_139181395.1">
    <property type="nucleotide sequence ID" value="NZ_FMWD01000001.1"/>
</dbReference>
<accession>A0A1G5PKZ8</accession>
<keyword evidence="1" id="KW-0175">Coiled coil</keyword>
<protein>
    <submittedName>
        <fullName evidence="2">Uncharacterized protein</fullName>
    </submittedName>
</protein>
<sequence length="121" mass="13790">MAQEKDNSVLTPEEAMNRALLAEQEAAEAIRQCEAEAEQQITDARIQAQRIAERTDERISRLQERCTVAIRHRVDALSHEQAHLKTSHSPEHRSRLLKQAVRQLAEQLTTAEREEQDSGTP</sequence>
<dbReference type="EMBL" id="FMWD01000001">
    <property type="protein sequence ID" value="SCZ50204.1"/>
    <property type="molecule type" value="Genomic_DNA"/>
</dbReference>
<proteinExistence type="predicted"/>
<name>A0A1G5PKZ8_9GAMM</name>
<evidence type="ECO:0000313" key="2">
    <source>
        <dbReference type="EMBL" id="SCZ50204.1"/>
    </source>
</evidence>
<dbReference type="STRING" id="415747.SAMN03097708_00362"/>
<reference evidence="2 3" key="1">
    <citation type="submission" date="2016-10" db="EMBL/GenBank/DDBJ databases">
        <authorList>
            <person name="de Groot N.N."/>
        </authorList>
    </citation>
    <scope>NUCLEOTIDE SEQUENCE [LARGE SCALE GENOMIC DNA]</scope>
    <source>
        <strain evidence="2 3">HLD2</strain>
    </source>
</reference>
<dbReference type="AlphaFoldDB" id="A0A1G5PKZ8"/>
<dbReference type="Proteomes" id="UP000199648">
    <property type="component" value="Unassembled WGS sequence"/>
</dbReference>
<evidence type="ECO:0000256" key="1">
    <source>
        <dbReference type="SAM" id="Coils"/>
    </source>
</evidence>
<feature type="coiled-coil region" evidence="1">
    <location>
        <begin position="34"/>
        <end position="65"/>
    </location>
</feature>
<evidence type="ECO:0000313" key="3">
    <source>
        <dbReference type="Proteomes" id="UP000199648"/>
    </source>
</evidence>
<keyword evidence="3" id="KW-1185">Reference proteome</keyword>
<organism evidence="2 3">
    <name type="scientific">Thiohalomonas denitrificans</name>
    <dbReference type="NCBI Taxonomy" id="415747"/>
    <lineage>
        <taxon>Bacteria</taxon>
        <taxon>Pseudomonadati</taxon>
        <taxon>Pseudomonadota</taxon>
        <taxon>Gammaproteobacteria</taxon>
        <taxon>Thiohalomonadales</taxon>
        <taxon>Thiohalomonadaceae</taxon>
        <taxon>Thiohalomonas</taxon>
    </lineage>
</organism>
<gene>
    <name evidence="2" type="ORF">SAMN03097708_00362</name>
</gene>